<keyword evidence="7" id="KW-0547">Nucleotide-binding</keyword>
<comment type="subcellular location">
    <subcellularLocation>
        <location evidence="11">Cell membrane</location>
        <topology evidence="11">Multi-pass membrane protein</topology>
    </subcellularLocation>
    <subcellularLocation>
        <location evidence="2">Cell membrane</location>
        <topology evidence="2">Peripheral membrane protein</topology>
    </subcellularLocation>
    <subcellularLocation>
        <location evidence="1">Membrane</location>
        <topology evidence="1">Multi-pass membrane protein</topology>
    </subcellularLocation>
</comment>
<dbReference type="PANTHER" id="PTHR43297:SF2">
    <property type="entry name" value="DIPEPTIDE TRANSPORT ATP-BINDING PROTEIN DPPD"/>
    <property type="match status" value="1"/>
</dbReference>
<evidence type="ECO:0000259" key="13">
    <source>
        <dbReference type="PROSITE" id="PS50893"/>
    </source>
</evidence>
<feature type="transmembrane region" description="Helical" evidence="11">
    <location>
        <begin position="201"/>
        <end position="224"/>
    </location>
</feature>
<dbReference type="SMART" id="SM00382">
    <property type="entry name" value="AAA"/>
    <property type="match status" value="1"/>
</dbReference>
<dbReference type="PROSITE" id="PS00211">
    <property type="entry name" value="ABC_TRANSPORTER_1"/>
    <property type="match status" value="1"/>
</dbReference>
<dbReference type="InterPro" id="IPR013563">
    <property type="entry name" value="Oligopep_ABC_C"/>
</dbReference>
<feature type="domain" description="ABC transmembrane type-1" evidence="14">
    <location>
        <begin position="80"/>
        <end position="269"/>
    </location>
</feature>
<sequence>MTRVRRTDTALSRLLSKPGAVVALAFLVLLGLSVLFADLVAPLDPLAQDLSLARQMPSAEHLLGTDDLGRDVYSRLIHGGAATLGGAVLAAVVAMSIGIPLGMIGGYFRGFTDTLVSRFADFFQALPTIVILMAVIGAFGNNTTVAMVTLGVAMSDGFVRLARATTLQVRRELYVDAANVAGIAPGLILFRHVLPNIRGPLLVQLSITMGAALLIQAGLGFLGLGTPPPAPSWGGMISEASELIYLHPWLLVPSGVIMILSILSFNVVGDALAGNRPGTTLVRSFFRTKTSAPVASKPVAVDDPQSDVDDAIVSVRDLSVSFADSNGEFAVVQGVSFEVSRGEALGIVGESGCGKSVTAKSLLGLVAPGGRVSKGEIRIDGTNIVGQTNKQLRAVRGSRIALVSQEPMTALDPTFTIGAQLREAIAHHTGRKAGEAQARALELLRLVGMPDPQQAAASYTFQVSGGMAQRAAIAMALTGDPEVLVADEPTTALDVTVQAEILDLLRRLREELGLAVILVTHDLGVVADTCDRAIVMYAGQVIEEADVDTLLTAPSHPYTRALLAAMPANAVAGVPMDAISGAVPAPRDWPSGCRFADRCTFATDRCRTSPVALTLLRPGAGQQRPTAGIQRSGMARCVRVEEVAKATSTGSATQNSSANERSIA</sequence>
<keyword evidence="9 11" id="KW-1133">Transmembrane helix</keyword>
<dbReference type="GO" id="GO:0016887">
    <property type="term" value="F:ATP hydrolysis activity"/>
    <property type="evidence" value="ECO:0007669"/>
    <property type="project" value="InterPro"/>
</dbReference>
<dbReference type="Pfam" id="PF08352">
    <property type="entry name" value="oligo_HPY"/>
    <property type="match status" value="1"/>
</dbReference>
<organism evidence="15 16">
    <name type="scientific">Pseudoclavibacter terrae</name>
    <dbReference type="NCBI Taxonomy" id="1530195"/>
    <lineage>
        <taxon>Bacteria</taxon>
        <taxon>Bacillati</taxon>
        <taxon>Actinomycetota</taxon>
        <taxon>Actinomycetes</taxon>
        <taxon>Micrococcales</taxon>
        <taxon>Microbacteriaceae</taxon>
        <taxon>Pseudoclavibacter</taxon>
    </lineage>
</organism>
<dbReference type="PROSITE" id="PS50893">
    <property type="entry name" value="ABC_TRANSPORTER_2"/>
    <property type="match status" value="1"/>
</dbReference>
<dbReference type="InterPro" id="IPR017871">
    <property type="entry name" value="ABC_transporter-like_CS"/>
</dbReference>
<feature type="region of interest" description="Disordered" evidence="12">
    <location>
        <begin position="644"/>
        <end position="664"/>
    </location>
</feature>
<keyword evidence="6 11" id="KW-0812">Transmembrane</keyword>
<feature type="compositionally biased region" description="Polar residues" evidence="12">
    <location>
        <begin position="646"/>
        <end position="664"/>
    </location>
</feature>
<dbReference type="PROSITE" id="PS50928">
    <property type="entry name" value="ABC_TM1"/>
    <property type="match status" value="1"/>
</dbReference>
<name>A0A7J5AZ89_9MICO</name>
<dbReference type="InterPro" id="IPR050388">
    <property type="entry name" value="ABC_Ni/Peptide_Import"/>
</dbReference>
<dbReference type="OrthoDB" id="3677453at2"/>
<evidence type="ECO:0000256" key="6">
    <source>
        <dbReference type="ARBA" id="ARBA00022692"/>
    </source>
</evidence>
<comment type="similarity">
    <text evidence="3">Belongs to the ABC transporter superfamily.</text>
</comment>
<evidence type="ECO:0000256" key="3">
    <source>
        <dbReference type="ARBA" id="ARBA00005417"/>
    </source>
</evidence>
<dbReference type="FunFam" id="3.40.50.300:FF:000016">
    <property type="entry name" value="Oligopeptide ABC transporter ATP-binding component"/>
    <property type="match status" value="1"/>
</dbReference>
<feature type="transmembrane region" description="Helical" evidence="11">
    <location>
        <begin position="84"/>
        <end position="108"/>
    </location>
</feature>
<evidence type="ECO:0000256" key="8">
    <source>
        <dbReference type="ARBA" id="ARBA00022840"/>
    </source>
</evidence>
<evidence type="ECO:0000256" key="12">
    <source>
        <dbReference type="SAM" id="MobiDB-lite"/>
    </source>
</evidence>
<keyword evidence="10 11" id="KW-0472">Membrane</keyword>
<evidence type="ECO:0000313" key="16">
    <source>
        <dbReference type="Proteomes" id="UP000490386"/>
    </source>
</evidence>
<evidence type="ECO:0000313" key="15">
    <source>
        <dbReference type="EMBL" id="KAB1636766.1"/>
    </source>
</evidence>
<dbReference type="EMBL" id="WBJX01000005">
    <property type="protein sequence ID" value="KAB1636766.1"/>
    <property type="molecule type" value="Genomic_DNA"/>
</dbReference>
<feature type="transmembrane region" description="Helical" evidence="11">
    <location>
        <begin position="244"/>
        <end position="268"/>
    </location>
</feature>
<keyword evidence="16" id="KW-1185">Reference proteome</keyword>
<protein>
    <submittedName>
        <fullName evidence="15">Dipeptide/oligopeptide/nickel ABC transporter permease/ATP-binding protein</fullName>
    </submittedName>
</protein>
<evidence type="ECO:0000256" key="5">
    <source>
        <dbReference type="ARBA" id="ARBA00022475"/>
    </source>
</evidence>
<dbReference type="SUPFAM" id="SSF52540">
    <property type="entry name" value="P-loop containing nucleoside triphosphate hydrolases"/>
    <property type="match status" value="1"/>
</dbReference>
<dbReference type="GO" id="GO:0005886">
    <property type="term" value="C:plasma membrane"/>
    <property type="evidence" value="ECO:0007669"/>
    <property type="project" value="UniProtKB-SubCell"/>
</dbReference>
<dbReference type="SUPFAM" id="SSF161098">
    <property type="entry name" value="MetI-like"/>
    <property type="match status" value="1"/>
</dbReference>
<accession>A0A7J5AZ89</accession>
<dbReference type="Gene3D" id="3.40.50.300">
    <property type="entry name" value="P-loop containing nucleotide triphosphate hydrolases"/>
    <property type="match status" value="1"/>
</dbReference>
<dbReference type="InterPro" id="IPR027417">
    <property type="entry name" value="P-loop_NTPase"/>
</dbReference>
<comment type="caution">
    <text evidence="15">The sequence shown here is derived from an EMBL/GenBank/DDBJ whole genome shotgun (WGS) entry which is preliminary data.</text>
</comment>
<dbReference type="CDD" id="cd03257">
    <property type="entry name" value="ABC_NikE_OppD_transporters"/>
    <property type="match status" value="1"/>
</dbReference>
<dbReference type="GO" id="GO:0005524">
    <property type="term" value="F:ATP binding"/>
    <property type="evidence" value="ECO:0007669"/>
    <property type="project" value="UniProtKB-KW"/>
</dbReference>
<dbReference type="Pfam" id="PF12911">
    <property type="entry name" value="OppC_N"/>
    <property type="match status" value="1"/>
</dbReference>
<dbReference type="NCBIfam" id="TIGR01727">
    <property type="entry name" value="oligo_HPY"/>
    <property type="match status" value="1"/>
</dbReference>
<evidence type="ECO:0000256" key="10">
    <source>
        <dbReference type="ARBA" id="ARBA00023136"/>
    </source>
</evidence>
<keyword evidence="4 11" id="KW-0813">Transport</keyword>
<evidence type="ECO:0000256" key="2">
    <source>
        <dbReference type="ARBA" id="ARBA00004202"/>
    </source>
</evidence>
<dbReference type="CDD" id="cd06261">
    <property type="entry name" value="TM_PBP2"/>
    <property type="match status" value="1"/>
</dbReference>
<evidence type="ECO:0000256" key="11">
    <source>
        <dbReference type="RuleBase" id="RU363032"/>
    </source>
</evidence>
<feature type="transmembrane region" description="Helical" evidence="11">
    <location>
        <begin position="173"/>
        <end position="194"/>
    </location>
</feature>
<dbReference type="GO" id="GO:0015833">
    <property type="term" value="P:peptide transport"/>
    <property type="evidence" value="ECO:0007669"/>
    <property type="project" value="InterPro"/>
</dbReference>
<feature type="transmembrane region" description="Helical" evidence="11">
    <location>
        <begin position="129"/>
        <end position="153"/>
    </location>
</feature>
<proteinExistence type="inferred from homology"/>
<evidence type="ECO:0000256" key="1">
    <source>
        <dbReference type="ARBA" id="ARBA00004141"/>
    </source>
</evidence>
<reference evidence="15 16" key="1">
    <citation type="submission" date="2019-09" db="EMBL/GenBank/DDBJ databases">
        <title>Phylogeny of genus Pseudoclavibacter and closely related genus.</title>
        <authorList>
            <person name="Li Y."/>
        </authorList>
    </citation>
    <scope>NUCLEOTIDE SEQUENCE [LARGE SCALE GENOMIC DNA]</scope>
    <source>
        <strain evidence="15 16">THG-MD12</strain>
    </source>
</reference>
<dbReference type="Proteomes" id="UP000490386">
    <property type="component" value="Unassembled WGS sequence"/>
</dbReference>
<keyword evidence="5" id="KW-1003">Cell membrane</keyword>
<dbReference type="Gene3D" id="1.10.3720.10">
    <property type="entry name" value="MetI-like"/>
    <property type="match status" value="1"/>
</dbReference>
<evidence type="ECO:0000256" key="9">
    <source>
        <dbReference type="ARBA" id="ARBA00022989"/>
    </source>
</evidence>
<keyword evidence="8 15" id="KW-0067">ATP-binding</keyword>
<evidence type="ECO:0000256" key="7">
    <source>
        <dbReference type="ARBA" id="ARBA00022741"/>
    </source>
</evidence>
<gene>
    <name evidence="15" type="ORF">F8O03_14425</name>
</gene>
<dbReference type="InterPro" id="IPR000515">
    <property type="entry name" value="MetI-like"/>
</dbReference>
<dbReference type="InterPro" id="IPR035906">
    <property type="entry name" value="MetI-like_sf"/>
</dbReference>
<dbReference type="GO" id="GO:0055085">
    <property type="term" value="P:transmembrane transport"/>
    <property type="evidence" value="ECO:0007669"/>
    <property type="project" value="InterPro"/>
</dbReference>
<dbReference type="InterPro" id="IPR003593">
    <property type="entry name" value="AAA+_ATPase"/>
</dbReference>
<dbReference type="InterPro" id="IPR003439">
    <property type="entry name" value="ABC_transporter-like_ATP-bd"/>
</dbReference>
<evidence type="ECO:0000259" key="14">
    <source>
        <dbReference type="PROSITE" id="PS50928"/>
    </source>
</evidence>
<dbReference type="Pfam" id="PF00005">
    <property type="entry name" value="ABC_tran"/>
    <property type="match status" value="1"/>
</dbReference>
<dbReference type="PANTHER" id="PTHR43297">
    <property type="entry name" value="OLIGOPEPTIDE TRANSPORT ATP-BINDING PROTEIN APPD"/>
    <property type="match status" value="1"/>
</dbReference>
<feature type="transmembrane region" description="Helical" evidence="11">
    <location>
        <begin position="21"/>
        <end position="41"/>
    </location>
</feature>
<dbReference type="InterPro" id="IPR025966">
    <property type="entry name" value="OppC_N"/>
</dbReference>
<dbReference type="Pfam" id="PF00528">
    <property type="entry name" value="BPD_transp_1"/>
    <property type="match status" value="1"/>
</dbReference>
<evidence type="ECO:0000256" key="4">
    <source>
        <dbReference type="ARBA" id="ARBA00022448"/>
    </source>
</evidence>
<comment type="similarity">
    <text evidence="11">Belongs to the binding-protein-dependent transport system permease family.</text>
</comment>
<dbReference type="RefSeq" id="WP_151424486.1">
    <property type="nucleotide sequence ID" value="NZ_WBJX01000005.1"/>
</dbReference>
<feature type="domain" description="ABC transporter" evidence="13">
    <location>
        <begin position="315"/>
        <end position="563"/>
    </location>
</feature>
<dbReference type="AlphaFoldDB" id="A0A7J5AZ89"/>